<dbReference type="KEGG" id="aacx:DEACI_4054"/>
<feature type="transmembrane region" description="Helical" evidence="8">
    <location>
        <begin position="254"/>
        <end position="273"/>
    </location>
</feature>
<dbReference type="SUPFAM" id="SSF81345">
    <property type="entry name" value="ABC transporter involved in vitamin B12 uptake, BtuC"/>
    <property type="match status" value="1"/>
</dbReference>
<evidence type="ECO:0000256" key="1">
    <source>
        <dbReference type="ARBA" id="ARBA00004651"/>
    </source>
</evidence>
<evidence type="ECO:0000256" key="2">
    <source>
        <dbReference type="ARBA" id="ARBA00007935"/>
    </source>
</evidence>
<feature type="transmembrane region" description="Helical" evidence="8">
    <location>
        <begin position="320"/>
        <end position="341"/>
    </location>
</feature>
<proteinExistence type="inferred from homology"/>
<dbReference type="EMBL" id="LR746496">
    <property type="protein sequence ID" value="CAA7603231.1"/>
    <property type="molecule type" value="Genomic_DNA"/>
</dbReference>
<accession>A0A8S0X1N2</accession>
<evidence type="ECO:0000256" key="3">
    <source>
        <dbReference type="ARBA" id="ARBA00022448"/>
    </source>
</evidence>
<feature type="transmembrane region" description="Helical" evidence="8">
    <location>
        <begin position="160"/>
        <end position="184"/>
    </location>
</feature>
<dbReference type="Pfam" id="PF01032">
    <property type="entry name" value="FecCD"/>
    <property type="match status" value="1"/>
</dbReference>
<keyword evidence="5 8" id="KW-0812">Transmembrane</keyword>
<dbReference type="Gene3D" id="1.10.3470.10">
    <property type="entry name" value="ABC transporter involved in vitamin B12 uptake, BtuC"/>
    <property type="match status" value="1"/>
</dbReference>
<evidence type="ECO:0000313" key="9">
    <source>
        <dbReference type="EMBL" id="CAA7603231.1"/>
    </source>
</evidence>
<sequence length="347" mass="36345">MVQRGLSGFSRKMRRNPSYLLSLFGLLLVISLVLSITLGSVSIPLKDLCQVLFGQGNHAVDKTVILDIRLPRALAAVFGGAALAVSGLLLQIFFRNPIVDPYVLGVSSGATLVVALLMLTGFSLGMGSVSPFLVTLAALIGALAVVALVMAIAQRVKSAVTLLVIGLMIGYLCSAVVNILMTFAEKENLHNFILWTLGSFSGFDWGEVEILAPAGGVLLAAAYLLSKPLNALLLGEDYAQSMGVNIKKLRISTVLISSALTALVTAFAGPVAFIGLASPHLARLILGTSDNKILIPASILLGATVTALCDLLARISFSPIELPISAITSLLGAPIVISLLMKRRTSL</sequence>
<feature type="transmembrane region" description="Helical" evidence="8">
    <location>
        <begin position="132"/>
        <end position="153"/>
    </location>
</feature>
<dbReference type="Proteomes" id="UP000836597">
    <property type="component" value="Chromosome"/>
</dbReference>
<dbReference type="CDD" id="cd06550">
    <property type="entry name" value="TM_ABC_iron-siderophores_like"/>
    <property type="match status" value="1"/>
</dbReference>
<feature type="transmembrane region" description="Helical" evidence="8">
    <location>
        <begin position="101"/>
        <end position="126"/>
    </location>
</feature>
<evidence type="ECO:0000256" key="7">
    <source>
        <dbReference type="ARBA" id="ARBA00023136"/>
    </source>
</evidence>
<reference evidence="9" key="1">
    <citation type="submission" date="2020-01" db="EMBL/GenBank/DDBJ databases">
        <authorList>
            <person name="Hornung B."/>
        </authorList>
    </citation>
    <scope>NUCLEOTIDE SEQUENCE</scope>
    <source>
        <strain evidence="9">PacBioINE</strain>
    </source>
</reference>
<feature type="transmembrane region" description="Helical" evidence="8">
    <location>
        <begin position="20"/>
        <end position="43"/>
    </location>
</feature>
<evidence type="ECO:0000256" key="4">
    <source>
        <dbReference type="ARBA" id="ARBA00022475"/>
    </source>
</evidence>
<feature type="transmembrane region" description="Helical" evidence="8">
    <location>
        <begin position="210"/>
        <end position="233"/>
    </location>
</feature>
<feature type="transmembrane region" description="Helical" evidence="8">
    <location>
        <begin position="73"/>
        <end position="94"/>
    </location>
</feature>
<keyword evidence="4" id="KW-1003">Cell membrane</keyword>
<organism evidence="9">
    <name type="scientific">Acididesulfobacillus acetoxydans</name>
    <dbReference type="NCBI Taxonomy" id="1561005"/>
    <lineage>
        <taxon>Bacteria</taxon>
        <taxon>Bacillati</taxon>
        <taxon>Bacillota</taxon>
        <taxon>Clostridia</taxon>
        <taxon>Eubacteriales</taxon>
        <taxon>Peptococcaceae</taxon>
        <taxon>Acididesulfobacillus</taxon>
    </lineage>
</organism>
<dbReference type="GO" id="GO:0033214">
    <property type="term" value="P:siderophore-iron import into cell"/>
    <property type="evidence" value="ECO:0007669"/>
    <property type="project" value="TreeGrafter"/>
</dbReference>
<dbReference type="GO" id="GO:0022857">
    <property type="term" value="F:transmembrane transporter activity"/>
    <property type="evidence" value="ECO:0007669"/>
    <property type="project" value="InterPro"/>
</dbReference>
<protein>
    <submittedName>
        <fullName evidence="9">FecCD transport family</fullName>
    </submittedName>
</protein>
<evidence type="ECO:0000256" key="5">
    <source>
        <dbReference type="ARBA" id="ARBA00022692"/>
    </source>
</evidence>
<dbReference type="InterPro" id="IPR037294">
    <property type="entry name" value="ABC_BtuC-like"/>
</dbReference>
<dbReference type="PANTHER" id="PTHR30472:SF41">
    <property type="entry name" value="TRANSPORT SYSTEM PERMEASE PROTEIN"/>
    <property type="match status" value="1"/>
</dbReference>
<comment type="subcellular location">
    <subcellularLocation>
        <location evidence="1">Cell membrane</location>
        <topology evidence="1">Multi-pass membrane protein</topology>
    </subcellularLocation>
</comment>
<dbReference type="GO" id="GO:0005886">
    <property type="term" value="C:plasma membrane"/>
    <property type="evidence" value="ECO:0007669"/>
    <property type="project" value="UniProtKB-SubCell"/>
</dbReference>
<name>A0A8S0X1N2_9FIRM</name>
<keyword evidence="6 8" id="KW-1133">Transmembrane helix</keyword>
<evidence type="ECO:0000256" key="8">
    <source>
        <dbReference type="SAM" id="Phobius"/>
    </source>
</evidence>
<evidence type="ECO:0000256" key="6">
    <source>
        <dbReference type="ARBA" id="ARBA00022989"/>
    </source>
</evidence>
<keyword evidence="7 8" id="KW-0472">Membrane</keyword>
<comment type="similarity">
    <text evidence="2">Belongs to the binding-protein-dependent transport system permease family. FecCD subfamily.</text>
</comment>
<dbReference type="PANTHER" id="PTHR30472">
    <property type="entry name" value="FERRIC ENTEROBACTIN TRANSPORT SYSTEM PERMEASE PROTEIN"/>
    <property type="match status" value="1"/>
</dbReference>
<keyword evidence="3" id="KW-0813">Transport</keyword>
<dbReference type="FunFam" id="1.10.3470.10:FF:000001">
    <property type="entry name" value="Vitamin B12 ABC transporter permease BtuC"/>
    <property type="match status" value="1"/>
</dbReference>
<gene>
    <name evidence="9" type="ORF">DEACI_4054</name>
</gene>
<dbReference type="AlphaFoldDB" id="A0A8S0X1N2"/>
<dbReference type="InterPro" id="IPR000522">
    <property type="entry name" value="ABC_transptr_permease_BtuC"/>
</dbReference>